<dbReference type="Proteomes" id="UP001159641">
    <property type="component" value="Unassembled WGS sequence"/>
</dbReference>
<accession>A0AB34HUM0</accession>
<dbReference type="AlphaFoldDB" id="A0AB34HUM0"/>
<organism evidence="2 3">
    <name type="scientific">Eschrichtius robustus</name>
    <name type="common">California gray whale</name>
    <name type="synonym">Eschrichtius gibbosus</name>
    <dbReference type="NCBI Taxonomy" id="9764"/>
    <lineage>
        <taxon>Eukaryota</taxon>
        <taxon>Metazoa</taxon>
        <taxon>Chordata</taxon>
        <taxon>Craniata</taxon>
        <taxon>Vertebrata</taxon>
        <taxon>Euteleostomi</taxon>
        <taxon>Mammalia</taxon>
        <taxon>Eutheria</taxon>
        <taxon>Laurasiatheria</taxon>
        <taxon>Artiodactyla</taxon>
        <taxon>Whippomorpha</taxon>
        <taxon>Cetacea</taxon>
        <taxon>Mysticeti</taxon>
        <taxon>Eschrichtiidae</taxon>
        <taxon>Eschrichtius</taxon>
    </lineage>
</organism>
<evidence type="ECO:0000313" key="2">
    <source>
        <dbReference type="EMBL" id="KAJ8795908.1"/>
    </source>
</evidence>
<protein>
    <recommendedName>
        <fullName evidence="4">Activating molecule in BECN1-regulated autophagy protein 1</fullName>
    </recommendedName>
</protein>
<dbReference type="PANTHER" id="PTHR22874">
    <property type="entry name" value="ACTIVATING MOLECULE IN BECN1-REGULATED AUTOPHAGY PROTEIN 1"/>
    <property type="match status" value="1"/>
</dbReference>
<dbReference type="EMBL" id="JAIQCJ010000544">
    <property type="protein sequence ID" value="KAJ8795908.1"/>
    <property type="molecule type" value="Genomic_DNA"/>
</dbReference>
<dbReference type="GO" id="GO:0000423">
    <property type="term" value="P:mitophagy"/>
    <property type="evidence" value="ECO:0007669"/>
    <property type="project" value="TreeGrafter"/>
</dbReference>
<dbReference type="InterPro" id="IPR052596">
    <property type="entry name" value="AMBRA1_autophagy"/>
</dbReference>
<dbReference type="GO" id="GO:1990756">
    <property type="term" value="F:ubiquitin-like ligase-substrate adaptor activity"/>
    <property type="evidence" value="ECO:0007669"/>
    <property type="project" value="TreeGrafter"/>
</dbReference>
<sequence length="371" mass="39367">MERSSHEFIPGSCQRVFNVLYPMPADQRRHVSINSARWLPEPGLGLAYGTNKGDLVICRPEALNSGVEYYWDQLNETVFTVHSSSRSSERPGTSRATWRTDRDMGLMNAIGLQPRNPTTSVTSQGTQTLALQLQNAETQTEREIQEPGTAASGPGEGSRPVHTDSWCRAGTTAVRGSLSSPAASLAESGLPQERCSEVLTPLTTIHYCRSGEGSEYGASGEDALSRIQRLMAEGGMTAVVQREQSTTMASMGGFGNNIIVSHRIHRSSQTGTEPGVARAPSPQPSTSRGLLPEAGQLAERGLSPRTASWDRPGTPARDPPQAALPASSPVPLPSAEGPALHCDLTNNNHLPDGGGSSLGEAAGPSGEPRNR</sequence>
<feature type="region of interest" description="Disordered" evidence="1">
    <location>
        <begin position="135"/>
        <end position="162"/>
    </location>
</feature>
<evidence type="ECO:0000313" key="3">
    <source>
        <dbReference type="Proteomes" id="UP001159641"/>
    </source>
</evidence>
<comment type="caution">
    <text evidence="2">The sequence shown here is derived from an EMBL/GenBank/DDBJ whole genome shotgun (WGS) entry which is preliminary data.</text>
</comment>
<proteinExistence type="predicted"/>
<dbReference type="GO" id="GO:0080008">
    <property type="term" value="C:Cul4-RING E3 ubiquitin ligase complex"/>
    <property type="evidence" value="ECO:0007669"/>
    <property type="project" value="TreeGrafter"/>
</dbReference>
<gene>
    <name evidence="2" type="ORF">J1605_002670</name>
</gene>
<evidence type="ECO:0000256" key="1">
    <source>
        <dbReference type="SAM" id="MobiDB-lite"/>
    </source>
</evidence>
<dbReference type="PANTHER" id="PTHR22874:SF1">
    <property type="entry name" value="ACTIVATING MOLECULE IN BECN1-REGULATED AUTOPHAGY PROTEIN 1"/>
    <property type="match status" value="1"/>
</dbReference>
<feature type="region of interest" description="Disordered" evidence="1">
    <location>
        <begin position="302"/>
        <end position="371"/>
    </location>
</feature>
<reference evidence="2 3" key="1">
    <citation type="submission" date="2022-11" db="EMBL/GenBank/DDBJ databases">
        <title>Whole genome sequence of Eschrichtius robustus ER-17-0199.</title>
        <authorList>
            <person name="Bruniche-Olsen A."/>
            <person name="Black A.N."/>
            <person name="Fields C.J."/>
            <person name="Walden K."/>
            <person name="Dewoody J.A."/>
        </authorList>
    </citation>
    <scope>NUCLEOTIDE SEQUENCE [LARGE SCALE GENOMIC DNA]</scope>
    <source>
        <strain evidence="2">ER-17-0199</strain>
        <tissue evidence="2">Blubber</tissue>
    </source>
</reference>
<feature type="region of interest" description="Disordered" evidence="1">
    <location>
        <begin position="267"/>
        <end position="290"/>
    </location>
</feature>
<evidence type="ECO:0008006" key="4">
    <source>
        <dbReference type="Google" id="ProtNLM"/>
    </source>
</evidence>
<keyword evidence="3" id="KW-1185">Reference proteome</keyword>
<name>A0AB34HUM0_ESCRO</name>
<dbReference type="GO" id="GO:0000045">
    <property type="term" value="P:autophagosome assembly"/>
    <property type="evidence" value="ECO:0007669"/>
    <property type="project" value="TreeGrafter"/>
</dbReference>
<feature type="compositionally biased region" description="Low complexity" evidence="1">
    <location>
        <begin position="319"/>
        <end position="335"/>
    </location>
</feature>